<accession>C6A2N9</accession>
<reference evidence="1 2" key="1">
    <citation type="journal article" date="2009" name="Appl. Environ. Microbiol.">
        <title>Metabolic versatility and indigenous origin of the archaeon Thermococcus sibiricus, isolated from a siberian oil reservoir, as revealed by genome analysis.</title>
        <authorList>
            <person name="Mardanov A.V."/>
            <person name="Ravin N.V."/>
            <person name="Svetlitchnyi V.A."/>
            <person name="Beletsky A.V."/>
            <person name="Miroshnichenko M.L."/>
            <person name="Bonch-Osmolovskaya E.A."/>
            <person name="Skryabin K.G."/>
        </authorList>
    </citation>
    <scope>NUCLEOTIDE SEQUENCE [LARGE SCALE GENOMIC DNA]</scope>
    <source>
        <strain evidence="2">DSM 12597 / MM 739</strain>
    </source>
</reference>
<evidence type="ECO:0000313" key="1">
    <source>
        <dbReference type="EMBL" id="ACS89884.1"/>
    </source>
</evidence>
<dbReference type="Proteomes" id="UP000009079">
    <property type="component" value="Chromosome"/>
</dbReference>
<dbReference type="EMBL" id="CP001463">
    <property type="protein sequence ID" value="ACS89884.1"/>
    <property type="molecule type" value="Genomic_DNA"/>
</dbReference>
<organism evidence="1 2">
    <name type="scientific">Thermococcus sibiricus (strain DSM 12597 / MM 739)</name>
    <dbReference type="NCBI Taxonomy" id="604354"/>
    <lineage>
        <taxon>Archaea</taxon>
        <taxon>Methanobacteriati</taxon>
        <taxon>Methanobacteriota</taxon>
        <taxon>Thermococci</taxon>
        <taxon>Thermococcales</taxon>
        <taxon>Thermococcaceae</taxon>
        <taxon>Thermococcus</taxon>
    </lineage>
</organism>
<evidence type="ECO:0000313" key="2">
    <source>
        <dbReference type="Proteomes" id="UP000009079"/>
    </source>
</evidence>
<dbReference type="HOGENOM" id="CLU_3113281_0_0_2"/>
<sequence>MKIKKCIDSLYFQLTSPLGVSTSSWVLEFRSQVILQAKIVKTKEHYYALY</sequence>
<gene>
    <name evidence="1" type="ordered locus">TSIB_0823</name>
</gene>
<dbReference type="AlphaFoldDB" id="C6A2N9"/>
<protein>
    <submittedName>
        <fullName evidence="1">Uncharacterized protein</fullName>
    </submittedName>
</protein>
<name>C6A2N9_THESM</name>
<keyword evidence="2" id="KW-1185">Reference proteome</keyword>
<proteinExistence type="predicted"/>
<dbReference type="KEGG" id="tsi:TSIB_0823"/>